<keyword evidence="5" id="KW-1185">Reference proteome</keyword>
<feature type="modified residue" description="4-aspartylphosphate" evidence="1">
    <location>
        <position position="65"/>
    </location>
</feature>
<dbReference type="GO" id="GO:0003677">
    <property type="term" value="F:DNA binding"/>
    <property type="evidence" value="ECO:0007669"/>
    <property type="project" value="UniProtKB-KW"/>
</dbReference>
<evidence type="ECO:0000313" key="5">
    <source>
        <dbReference type="Proteomes" id="UP000523821"/>
    </source>
</evidence>
<keyword evidence="1" id="KW-0597">Phosphoprotein</keyword>
<evidence type="ECO:0000256" key="1">
    <source>
        <dbReference type="PROSITE-ProRule" id="PRU00169"/>
    </source>
</evidence>
<dbReference type="InterPro" id="IPR001789">
    <property type="entry name" value="Sig_transdc_resp-reg_receiver"/>
</dbReference>
<evidence type="ECO:0000256" key="2">
    <source>
        <dbReference type="SAM" id="MobiDB-lite"/>
    </source>
</evidence>
<reference evidence="4 5" key="1">
    <citation type="submission" date="2020-08" db="EMBL/GenBank/DDBJ databases">
        <title>Genomic Encyclopedia of Type Strains, Phase IV (KMG-IV): sequencing the most valuable type-strain genomes for metagenomic binning, comparative biology and taxonomic classification.</title>
        <authorList>
            <person name="Goeker M."/>
        </authorList>
    </citation>
    <scope>NUCLEOTIDE SEQUENCE [LARGE SCALE GENOMIC DNA]</scope>
    <source>
        <strain evidence="4 5">DSM 16268</strain>
    </source>
</reference>
<evidence type="ECO:0000259" key="3">
    <source>
        <dbReference type="PROSITE" id="PS50110"/>
    </source>
</evidence>
<evidence type="ECO:0000313" key="4">
    <source>
        <dbReference type="EMBL" id="MBB5753968.1"/>
    </source>
</evidence>
<comment type="caution">
    <text evidence="4">The sequence shown here is derived from an EMBL/GenBank/DDBJ whole genome shotgun (WGS) entry which is preliminary data.</text>
</comment>
<proteinExistence type="predicted"/>
<keyword evidence="4" id="KW-0238">DNA-binding</keyword>
<dbReference type="SMART" id="SM00448">
    <property type="entry name" value="REC"/>
    <property type="match status" value="1"/>
</dbReference>
<organism evidence="4 5">
    <name type="scientific">Prosthecomicrobium pneumaticum</name>
    <dbReference type="NCBI Taxonomy" id="81895"/>
    <lineage>
        <taxon>Bacteria</taxon>
        <taxon>Pseudomonadati</taxon>
        <taxon>Pseudomonadota</taxon>
        <taxon>Alphaproteobacteria</taxon>
        <taxon>Hyphomicrobiales</taxon>
        <taxon>Kaistiaceae</taxon>
        <taxon>Prosthecomicrobium</taxon>
    </lineage>
</organism>
<accession>A0A7W9L2Y1</accession>
<dbReference type="InterPro" id="IPR011006">
    <property type="entry name" value="CheY-like_superfamily"/>
</dbReference>
<dbReference type="PROSITE" id="PS50110">
    <property type="entry name" value="RESPONSE_REGULATORY"/>
    <property type="match status" value="1"/>
</dbReference>
<feature type="domain" description="Response regulatory" evidence="3">
    <location>
        <begin position="15"/>
        <end position="126"/>
    </location>
</feature>
<dbReference type="AlphaFoldDB" id="A0A7W9L2Y1"/>
<dbReference type="RefSeq" id="WP_183857247.1">
    <property type="nucleotide sequence ID" value="NZ_JACHOO010000006.1"/>
</dbReference>
<dbReference type="GO" id="GO:0000160">
    <property type="term" value="P:phosphorelay signal transduction system"/>
    <property type="evidence" value="ECO:0007669"/>
    <property type="project" value="InterPro"/>
</dbReference>
<feature type="region of interest" description="Disordered" evidence="2">
    <location>
        <begin position="132"/>
        <end position="152"/>
    </location>
</feature>
<dbReference type="Proteomes" id="UP000523821">
    <property type="component" value="Unassembled WGS sequence"/>
</dbReference>
<protein>
    <submittedName>
        <fullName evidence="4">DNA-binding NtrC family response regulator</fullName>
    </submittedName>
</protein>
<dbReference type="EMBL" id="JACHOO010000006">
    <property type="protein sequence ID" value="MBB5753968.1"/>
    <property type="molecule type" value="Genomic_DNA"/>
</dbReference>
<dbReference type="SUPFAM" id="SSF52172">
    <property type="entry name" value="CheY-like"/>
    <property type="match status" value="1"/>
</dbReference>
<gene>
    <name evidence="4" type="ORF">GGQ63_003043</name>
</gene>
<dbReference type="Gene3D" id="3.40.50.2300">
    <property type="match status" value="1"/>
</dbReference>
<dbReference type="Pfam" id="PF00072">
    <property type="entry name" value="Response_reg"/>
    <property type="match status" value="1"/>
</dbReference>
<sequence>MTSTGRAASPLAGLRVLLVEDDFLIAMELEDAVVDFDCTVVGPYGRLGEALEAVAHEAIDGAVVDLNLRGESSLPLIERLQAAGVPVIVSSGYVELPTLQEQLAVLPKLPKPLDAERLRGLMVEHFRGTAKAGADGAAVRPPSRSEAGRRRP</sequence>
<name>A0A7W9L2Y1_9HYPH</name>